<evidence type="ECO:0000256" key="1">
    <source>
        <dbReference type="ARBA" id="ARBA00022527"/>
    </source>
</evidence>
<evidence type="ECO:0000313" key="7">
    <source>
        <dbReference type="EMBL" id="CBY16063.1"/>
    </source>
</evidence>
<accession>E4Y2H3</accession>
<dbReference type="PROSITE" id="PS00108">
    <property type="entry name" value="PROTEIN_KINASE_ST"/>
    <property type="match status" value="1"/>
</dbReference>
<sequence>TFIRQVCLGLEYLNNCFIVHLDLKPENLVVSGADGVYKEIKIVDFGLARKIEAGERFCCMNGTRGYMAPEQLSFEQISDKTDMWAVGCITYEMLSGWMAFEFQSDLEFVQKGKNEIKEENEPKTEVFETIDRVIAKMSNLKAQKSSENAKEKLLVGVRQKLRKVQAKRRWKKAIKTVRATVRMRFMLRGSQAVLEVPKELENEILRKIINNWIGADFDVEAEMREIYSQMLNNSQE</sequence>
<dbReference type="PROSITE" id="PS50011">
    <property type="entry name" value="PROTEIN_KINASE_DOM"/>
    <property type="match status" value="1"/>
</dbReference>
<dbReference type="GO" id="GO:0005634">
    <property type="term" value="C:nucleus"/>
    <property type="evidence" value="ECO:0007669"/>
    <property type="project" value="TreeGrafter"/>
</dbReference>
<proteinExistence type="predicted"/>
<keyword evidence="1" id="KW-0723">Serine/threonine-protein kinase</keyword>
<name>E4Y2H3_OIKDI</name>
<evidence type="ECO:0000256" key="3">
    <source>
        <dbReference type="ARBA" id="ARBA00022741"/>
    </source>
</evidence>
<dbReference type="PANTHER" id="PTHR24342">
    <property type="entry name" value="SERINE/THREONINE-PROTEIN KINASE 17"/>
    <property type="match status" value="1"/>
</dbReference>
<organism evidence="7">
    <name type="scientific">Oikopleura dioica</name>
    <name type="common">Tunicate</name>
    <dbReference type="NCBI Taxonomy" id="34765"/>
    <lineage>
        <taxon>Eukaryota</taxon>
        <taxon>Metazoa</taxon>
        <taxon>Chordata</taxon>
        <taxon>Tunicata</taxon>
        <taxon>Appendicularia</taxon>
        <taxon>Copelata</taxon>
        <taxon>Oikopleuridae</taxon>
        <taxon>Oikopleura</taxon>
    </lineage>
</organism>
<dbReference type="Proteomes" id="UP000001307">
    <property type="component" value="Unassembled WGS sequence"/>
</dbReference>
<evidence type="ECO:0000313" key="8">
    <source>
        <dbReference type="Proteomes" id="UP000001307"/>
    </source>
</evidence>
<dbReference type="InterPro" id="IPR008271">
    <property type="entry name" value="Ser/Thr_kinase_AS"/>
</dbReference>
<dbReference type="AlphaFoldDB" id="E4Y2H3"/>
<dbReference type="PANTHER" id="PTHR24342:SF14">
    <property type="entry name" value="DEATH-ASSOCIATED PROTEIN KINASE DAPK-1"/>
    <property type="match status" value="1"/>
</dbReference>
<evidence type="ECO:0000256" key="2">
    <source>
        <dbReference type="ARBA" id="ARBA00022679"/>
    </source>
</evidence>
<dbReference type="SUPFAM" id="SSF56112">
    <property type="entry name" value="Protein kinase-like (PK-like)"/>
    <property type="match status" value="1"/>
</dbReference>
<feature type="non-terminal residue" evidence="7">
    <location>
        <position position="1"/>
    </location>
</feature>
<keyword evidence="2" id="KW-0808">Transferase</keyword>
<dbReference type="GO" id="GO:0004674">
    <property type="term" value="F:protein serine/threonine kinase activity"/>
    <property type="evidence" value="ECO:0007669"/>
    <property type="project" value="UniProtKB-KW"/>
</dbReference>
<dbReference type="InterPro" id="IPR000719">
    <property type="entry name" value="Prot_kinase_dom"/>
</dbReference>
<protein>
    <recommendedName>
        <fullName evidence="6">Protein kinase domain-containing protein</fullName>
    </recommendedName>
</protein>
<dbReference type="OrthoDB" id="10260894at2759"/>
<dbReference type="EMBL" id="FN653846">
    <property type="protein sequence ID" value="CBY16063.1"/>
    <property type="molecule type" value="Genomic_DNA"/>
</dbReference>
<dbReference type="InParanoid" id="E4Y2H3"/>
<dbReference type="Gene3D" id="1.10.510.10">
    <property type="entry name" value="Transferase(Phosphotransferase) domain 1"/>
    <property type="match status" value="1"/>
</dbReference>
<evidence type="ECO:0000259" key="6">
    <source>
        <dbReference type="PROSITE" id="PS50011"/>
    </source>
</evidence>
<dbReference type="SMART" id="SM00220">
    <property type="entry name" value="S_TKc"/>
    <property type="match status" value="1"/>
</dbReference>
<dbReference type="InterPro" id="IPR011009">
    <property type="entry name" value="Kinase-like_dom_sf"/>
</dbReference>
<keyword evidence="8" id="KW-1185">Reference proteome</keyword>
<keyword evidence="4" id="KW-0418">Kinase</keyword>
<feature type="domain" description="Protein kinase" evidence="6">
    <location>
        <begin position="1"/>
        <end position="236"/>
    </location>
</feature>
<dbReference type="GO" id="GO:0035556">
    <property type="term" value="P:intracellular signal transduction"/>
    <property type="evidence" value="ECO:0007669"/>
    <property type="project" value="TreeGrafter"/>
</dbReference>
<reference evidence="7" key="1">
    <citation type="journal article" date="2010" name="Science">
        <title>Plasticity of animal genome architecture unmasked by rapid evolution of a pelagic tunicate.</title>
        <authorList>
            <person name="Denoeud F."/>
            <person name="Henriet S."/>
            <person name="Mungpakdee S."/>
            <person name="Aury J.M."/>
            <person name="Da Silva C."/>
            <person name="Brinkmann H."/>
            <person name="Mikhaleva J."/>
            <person name="Olsen L.C."/>
            <person name="Jubin C."/>
            <person name="Canestro C."/>
            <person name="Bouquet J.M."/>
            <person name="Danks G."/>
            <person name="Poulain J."/>
            <person name="Campsteijn C."/>
            <person name="Adamski M."/>
            <person name="Cross I."/>
            <person name="Yadetie F."/>
            <person name="Muffato M."/>
            <person name="Louis A."/>
            <person name="Butcher S."/>
            <person name="Tsagkogeorga G."/>
            <person name="Konrad A."/>
            <person name="Singh S."/>
            <person name="Jensen M.F."/>
            <person name="Cong E.H."/>
            <person name="Eikeseth-Otteraa H."/>
            <person name="Noel B."/>
            <person name="Anthouard V."/>
            <person name="Porcel B.M."/>
            <person name="Kachouri-Lafond R."/>
            <person name="Nishino A."/>
            <person name="Ugolini M."/>
            <person name="Chourrout P."/>
            <person name="Nishida H."/>
            <person name="Aasland R."/>
            <person name="Huzurbazar S."/>
            <person name="Westhof E."/>
            <person name="Delsuc F."/>
            <person name="Lehrach H."/>
            <person name="Reinhardt R."/>
            <person name="Weissenbach J."/>
            <person name="Roy S.W."/>
            <person name="Artiguenave F."/>
            <person name="Postlethwait J.H."/>
            <person name="Manak J.R."/>
            <person name="Thompson E.M."/>
            <person name="Jaillon O."/>
            <person name="Du Pasquier L."/>
            <person name="Boudinot P."/>
            <person name="Liberles D.A."/>
            <person name="Volff J.N."/>
            <person name="Philippe H."/>
            <person name="Lenhard B."/>
            <person name="Roest Crollius H."/>
            <person name="Wincker P."/>
            <person name="Chourrout D."/>
        </authorList>
    </citation>
    <scope>NUCLEOTIDE SEQUENCE [LARGE SCALE GENOMIC DNA]</scope>
</reference>
<gene>
    <name evidence="7" type="ORF">GSOID_T00016371001</name>
</gene>
<dbReference type="Pfam" id="PF00069">
    <property type="entry name" value="Pkinase"/>
    <property type="match status" value="1"/>
</dbReference>
<dbReference type="GO" id="GO:0005524">
    <property type="term" value="F:ATP binding"/>
    <property type="evidence" value="ECO:0007669"/>
    <property type="project" value="UniProtKB-KW"/>
</dbReference>
<dbReference type="GO" id="GO:0043065">
    <property type="term" value="P:positive regulation of apoptotic process"/>
    <property type="evidence" value="ECO:0007669"/>
    <property type="project" value="TreeGrafter"/>
</dbReference>
<evidence type="ECO:0000256" key="4">
    <source>
        <dbReference type="ARBA" id="ARBA00022777"/>
    </source>
</evidence>
<evidence type="ECO:0000256" key="5">
    <source>
        <dbReference type="ARBA" id="ARBA00022840"/>
    </source>
</evidence>
<keyword evidence="3" id="KW-0547">Nucleotide-binding</keyword>
<keyword evidence="5" id="KW-0067">ATP-binding</keyword>